<organism evidence="2 3">
    <name type="scientific">Pyronema omphalodes (strain CBS 100304)</name>
    <name type="common">Pyronema confluens</name>
    <dbReference type="NCBI Taxonomy" id="1076935"/>
    <lineage>
        <taxon>Eukaryota</taxon>
        <taxon>Fungi</taxon>
        <taxon>Dikarya</taxon>
        <taxon>Ascomycota</taxon>
        <taxon>Pezizomycotina</taxon>
        <taxon>Pezizomycetes</taxon>
        <taxon>Pezizales</taxon>
        <taxon>Pyronemataceae</taxon>
        <taxon>Pyronema</taxon>
    </lineage>
</organism>
<evidence type="ECO:0000313" key="3">
    <source>
        <dbReference type="Proteomes" id="UP000018144"/>
    </source>
</evidence>
<dbReference type="EMBL" id="HF936305">
    <property type="protein sequence ID" value="CCX34115.1"/>
    <property type="molecule type" value="Genomic_DNA"/>
</dbReference>
<dbReference type="AlphaFoldDB" id="U4LQ81"/>
<accession>U4LQ81</accession>
<evidence type="ECO:0000313" key="2">
    <source>
        <dbReference type="EMBL" id="CCX34115.1"/>
    </source>
</evidence>
<protein>
    <submittedName>
        <fullName evidence="2">Uncharacterized protein</fullName>
    </submittedName>
</protein>
<evidence type="ECO:0000256" key="1">
    <source>
        <dbReference type="SAM" id="MobiDB-lite"/>
    </source>
</evidence>
<feature type="region of interest" description="Disordered" evidence="1">
    <location>
        <begin position="1"/>
        <end position="36"/>
    </location>
</feature>
<name>U4LQ81_PYROM</name>
<sequence length="98" mass="11213">MKQNESKNTGCADTEYINSPETEAQPLNRPVIKSGQSPKFRIGDEVWLFIPGRSRRQEMYTVHNVCAGGEKYQLSSEDGTLWSNDEEVPEEYLDDWKG</sequence>
<gene>
    <name evidence="2" type="ORF">PCON_02615</name>
</gene>
<proteinExistence type="predicted"/>
<keyword evidence="3" id="KW-1185">Reference proteome</keyword>
<feature type="compositionally biased region" description="Acidic residues" evidence="1">
    <location>
        <begin position="84"/>
        <end position="98"/>
    </location>
</feature>
<dbReference type="Proteomes" id="UP000018144">
    <property type="component" value="Unassembled WGS sequence"/>
</dbReference>
<feature type="compositionally biased region" description="Polar residues" evidence="1">
    <location>
        <begin position="1"/>
        <end position="22"/>
    </location>
</feature>
<feature type="region of interest" description="Disordered" evidence="1">
    <location>
        <begin position="77"/>
        <end position="98"/>
    </location>
</feature>
<reference evidence="2 3" key="1">
    <citation type="journal article" date="2013" name="PLoS Genet.">
        <title>The genome and development-dependent transcriptomes of Pyronema confluens: a window into fungal evolution.</title>
        <authorList>
            <person name="Traeger S."/>
            <person name="Altegoer F."/>
            <person name="Freitag M."/>
            <person name="Gabaldon T."/>
            <person name="Kempken F."/>
            <person name="Kumar A."/>
            <person name="Marcet-Houben M."/>
            <person name="Poggeler S."/>
            <person name="Stajich J.E."/>
            <person name="Nowrousian M."/>
        </authorList>
    </citation>
    <scope>NUCLEOTIDE SEQUENCE [LARGE SCALE GENOMIC DNA]</scope>
    <source>
        <strain evidence="3">CBS 100304</strain>
        <tissue evidence="2">Vegetative mycelium</tissue>
    </source>
</reference>